<accession>A0A8K0X4R3</accession>
<evidence type="ECO:0000313" key="2">
    <source>
        <dbReference type="Proteomes" id="UP000813385"/>
    </source>
</evidence>
<proteinExistence type="predicted"/>
<dbReference type="EMBL" id="JAGPXD010000002">
    <property type="protein sequence ID" value="KAH7367062.1"/>
    <property type="molecule type" value="Genomic_DNA"/>
</dbReference>
<dbReference type="AlphaFoldDB" id="A0A8K0X4R3"/>
<gene>
    <name evidence="1" type="ORF">B0T11DRAFT_325360</name>
</gene>
<reference evidence="1" key="1">
    <citation type="journal article" date="2021" name="Nat. Commun.">
        <title>Genetic determinants of endophytism in the Arabidopsis root mycobiome.</title>
        <authorList>
            <person name="Mesny F."/>
            <person name="Miyauchi S."/>
            <person name="Thiergart T."/>
            <person name="Pickel B."/>
            <person name="Atanasova L."/>
            <person name="Karlsson M."/>
            <person name="Huettel B."/>
            <person name="Barry K.W."/>
            <person name="Haridas S."/>
            <person name="Chen C."/>
            <person name="Bauer D."/>
            <person name="Andreopoulos W."/>
            <person name="Pangilinan J."/>
            <person name="LaButti K."/>
            <person name="Riley R."/>
            <person name="Lipzen A."/>
            <person name="Clum A."/>
            <person name="Drula E."/>
            <person name="Henrissat B."/>
            <person name="Kohler A."/>
            <person name="Grigoriev I.V."/>
            <person name="Martin F.M."/>
            <person name="Hacquard S."/>
        </authorList>
    </citation>
    <scope>NUCLEOTIDE SEQUENCE</scope>
    <source>
        <strain evidence="1">MPI-CAGE-AT-0016</strain>
    </source>
</reference>
<keyword evidence="2" id="KW-1185">Reference proteome</keyword>
<dbReference type="OrthoDB" id="2142213at2759"/>
<sequence length="295" mass="32355">MASLALSQQINKPAAWPNLDQFGPTLNTLPRTTYTISPWVNGYISQGCRDRIVLDGRDPTRFKSFTVSMGDCQMPWIVCREEGAQPPLEKLIDTFARVPIGMRQFVGDIVHFQGGGGASAWNKPCIVHMSGTSALSVGVWVHEASHCVDGANGMGLMNGDPSWRDAYNRDTHVADNYARSSHAENFAQYAGLVIYDRFTKKKLQVFPQYNQIVNQIRRMAAAADSPQGNKMFDYSGKKTCNTRWPHTPVVNPATGAVISRRAFISPRNSGIFVMSPPVGGESPPATNCTLKGGIF</sequence>
<dbReference type="Proteomes" id="UP000813385">
    <property type="component" value="Unassembled WGS sequence"/>
</dbReference>
<comment type="caution">
    <text evidence="1">The sequence shown here is derived from an EMBL/GenBank/DDBJ whole genome shotgun (WGS) entry which is preliminary data.</text>
</comment>
<name>A0A8K0X4R3_9PEZI</name>
<organism evidence="1 2">
    <name type="scientific">Plectosphaerella cucumerina</name>
    <dbReference type="NCBI Taxonomy" id="40658"/>
    <lineage>
        <taxon>Eukaryota</taxon>
        <taxon>Fungi</taxon>
        <taxon>Dikarya</taxon>
        <taxon>Ascomycota</taxon>
        <taxon>Pezizomycotina</taxon>
        <taxon>Sordariomycetes</taxon>
        <taxon>Hypocreomycetidae</taxon>
        <taxon>Glomerellales</taxon>
        <taxon>Plectosphaerellaceae</taxon>
        <taxon>Plectosphaerella</taxon>
    </lineage>
</organism>
<dbReference type="SUPFAM" id="SSF55486">
    <property type="entry name" value="Metalloproteases ('zincins'), catalytic domain"/>
    <property type="match status" value="1"/>
</dbReference>
<protein>
    <submittedName>
        <fullName evidence="1">Uncharacterized protein</fullName>
    </submittedName>
</protein>
<evidence type="ECO:0000313" key="1">
    <source>
        <dbReference type="EMBL" id="KAH7367062.1"/>
    </source>
</evidence>